<evidence type="ECO:0000313" key="3">
    <source>
        <dbReference type="Proteomes" id="UP000075230"/>
    </source>
</evidence>
<dbReference type="PROSITE" id="PS50075">
    <property type="entry name" value="CARRIER"/>
    <property type="match status" value="1"/>
</dbReference>
<dbReference type="SUPFAM" id="SSF47336">
    <property type="entry name" value="ACP-like"/>
    <property type="match status" value="1"/>
</dbReference>
<proteinExistence type="predicted"/>
<reference evidence="3" key="2">
    <citation type="submission" date="2016-02" db="EMBL/GenBank/DDBJ databases">
        <title>Genome sequencing of Aspergillus luchuensis NBRC 4314.</title>
        <authorList>
            <person name="Yamada O."/>
        </authorList>
    </citation>
    <scope>NUCLEOTIDE SEQUENCE [LARGE SCALE GENOMIC DNA]</scope>
    <source>
        <strain evidence="3">RIB 2604</strain>
    </source>
</reference>
<name>A0A146FW95_ASPKA</name>
<reference evidence="2 3" key="1">
    <citation type="journal article" date="2016" name="DNA Res.">
        <title>Genome sequence of Aspergillus luchuensis NBRC 4314.</title>
        <authorList>
            <person name="Yamada O."/>
            <person name="Machida M."/>
            <person name="Hosoyama A."/>
            <person name="Goto M."/>
            <person name="Takahashi T."/>
            <person name="Futagami T."/>
            <person name="Yamagata Y."/>
            <person name="Takeuchi M."/>
            <person name="Kobayashi T."/>
            <person name="Koike H."/>
            <person name="Abe K."/>
            <person name="Asai K."/>
            <person name="Arita M."/>
            <person name="Fujita N."/>
            <person name="Fukuda K."/>
            <person name="Higa K."/>
            <person name="Horikawa H."/>
            <person name="Ishikawa T."/>
            <person name="Jinno K."/>
            <person name="Kato Y."/>
            <person name="Kirimura K."/>
            <person name="Mizutani O."/>
            <person name="Nakasone K."/>
            <person name="Sano M."/>
            <person name="Shiraishi Y."/>
            <person name="Tsukahara M."/>
            <person name="Gomi K."/>
        </authorList>
    </citation>
    <scope>NUCLEOTIDE SEQUENCE [LARGE SCALE GENOMIC DNA]</scope>
    <source>
        <strain evidence="2 3">RIB 2604</strain>
    </source>
</reference>
<protein>
    <submittedName>
        <fullName evidence="2">Nonribosomal peptide synthase Pes1</fullName>
    </submittedName>
</protein>
<dbReference type="AlphaFoldDB" id="A0A146FW95"/>
<gene>
    <name evidence="2" type="ORF">RIB2604_02902030</name>
</gene>
<dbReference type="EMBL" id="BCWF01000028">
    <property type="protein sequence ID" value="GAT29332.1"/>
    <property type="molecule type" value="Genomic_DNA"/>
</dbReference>
<dbReference type="Proteomes" id="UP000075230">
    <property type="component" value="Unassembled WGS sequence"/>
</dbReference>
<dbReference type="FunFam" id="1.10.1200.10:FF:000024">
    <property type="entry name" value="Nonribosomal peptide synthase Pes1"/>
    <property type="match status" value="1"/>
</dbReference>
<dbReference type="Gene3D" id="1.10.1200.10">
    <property type="entry name" value="ACP-like"/>
    <property type="match status" value="1"/>
</dbReference>
<evidence type="ECO:0000313" key="2">
    <source>
        <dbReference type="EMBL" id="GAT29332.1"/>
    </source>
</evidence>
<organism evidence="2 3">
    <name type="scientific">Aspergillus kawachii</name>
    <name type="common">White koji mold</name>
    <name type="synonym">Aspergillus awamori var. kawachi</name>
    <dbReference type="NCBI Taxonomy" id="1069201"/>
    <lineage>
        <taxon>Eukaryota</taxon>
        <taxon>Fungi</taxon>
        <taxon>Dikarya</taxon>
        <taxon>Ascomycota</taxon>
        <taxon>Pezizomycotina</taxon>
        <taxon>Eurotiomycetes</taxon>
        <taxon>Eurotiomycetidae</taxon>
        <taxon>Eurotiales</taxon>
        <taxon>Aspergillaceae</taxon>
        <taxon>Aspergillus</taxon>
        <taxon>Aspergillus subgen. Circumdati</taxon>
    </lineage>
</organism>
<comment type="caution">
    <text evidence="2">The sequence shown here is derived from an EMBL/GenBank/DDBJ whole genome shotgun (WGS) entry which is preliminary data.</text>
</comment>
<dbReference type="InterPro" id="IPR036736">
    <property type="entry name" value="ACP-like_sf"/>
</dbReference>
<feature type="domain" description="Carrier" evidence="1">
    <location>
        <begin position="147"/>
        <end position="226"/>
    </location>
</feature>
<evidence type="ECO:0000259" key="1">
    <source>
        <dbReference type="PROSITE" id="PS50075"/>
    </source>
</evidence>
<dbReference type="InterPro" id="IPR009081">
    <property type="entry name" value="PP-bd_ACP"/>
</dbReference>
<sequence length="278" mass="30651">MPYESLGFREIIRNCTDWPDSTYFTTSVFHQNVEYEGQMQLDGNSYRMGGVGVLDNFTDLTLASKSCGQEKLDVSIGYSLKGPIPATFIAKALNMVCETVQSLIANPSVPLASPATIRSLPSQVIREAPKASDTPFLSSNLNSQKMSEIVIHSDILTRSWQQVLPRRTDNPQYQLDASFFDLGGDIMNVAQLVWILGEEGFSVRLEDLLEDHTFLGMMAVMAMHHKPALNGSAAATMAEEPTKDMKLAMTKSNSWSSLGKAMTLAKRFTRWGAVAAKK</sequence>
<dbReference type="VEuPathDB" id="FungiDB:ASPFODRAFT_158176"/>
<dbReference type="Pfam" id="PF00550">
    <property type="entry name" value="PP-binding"/>
    <property type="match status" value="1"/>
</dbReference>
<accession>A0A146FW95</accession>